<dbReference type="SUPFAM" id="SSF53098">
    <property type="entry name" value="Ribonuclease H-like"/>
    <property type="match status" value="1"/>
</dbReference>
<dbReference type="InterPro" id="IPR047654">
    <property type="entry name" value="IS1634_transpos"/>
</dbReference>
<dbReference type="PANTHER" id="PTHR34614:SF2">
    <property type="entry name" value="TRANSPOSASE IS4-LIKE DOMAIN-CONTAINING PROTEIN"/>
    <property type="match status" value="1"/>
</dbReference>
<name>A0A644Z9F0_9ZZZZ</name>
<dbReference type="InterPro" id="IPR002559">
    <property type="entry name" value="Transposase_11"/>
</dbReference>
<dbReference type="GO" id="GO:0004803">
    <property type="term" value="F:transposase activity"/>
    <property type="evidence" value="ECO:0007669"/>
    <property type="project" value="InterPro"/>
</dbReference>
<accession>A0A644Z9F0</accession>
<proteinExistence type="predicted"/>
<dbReference type="EMBL" id="VSSQ01007766">
    <property type="protein sequence ID" value="MPM36908.1"/>
    <property type="molecule type" value="Genomic_DNA"/>
</dbReference>
<dbReference type="Pfam" id="PF01609">
    <property type="entry name" value="DDE_Tnp_1"/>
    <property type="match status" value="1"/>
</dbReference>
<evidence type="ECO:0000313" key="2">
    <source>
        <dbReference type="EMBL" id="MPM36908.1"/>
    </source>
</evidence>
<comment type="caution">
    <text evidence="2">The sequence shown here is derived from an EMBL/GenBank/DDBJ whole genome shotgun (WGS) entry which is preliminary data.</text>
</comment>
<evidence type="ECO:0000259" key="1">
    <source>
        <dbReference type="Pfam" id="PF01609"/>
    </source>
</evidence>
<dbReference type="NCBIfam" id="NF033559">
    <property type="entry name" value="transpos_IS1634"/>
    <property type="match status" value="1"/>
</dbReference>
<feature type="domain" description="Transposase IS4-like" evidence="1">
    <location>
        <begin position="227"/>
        <end position="508"/>
    </location>
</feature>
<organism evidence="2">
    <name type="scientific">bioreactor metagenome</name>
    <dbReference type="NCBI Taxonomy" id="1076179"/>
    <lineage>
        <taxon>unclassified sequences</taxon>
        <taxon>metagenomes</taxon>
        <taxon>ecological metagenomes</taxon>
    </lineage>
</organism>
<sequence>MRLMKSVSTNAVSLYVIKSTNVNGRRSTKIVEKLGTYAQLKEKLGGEDPEEWAIRYIEELNKKEKEGAEPDVIVKYSPARLIEKGERRSFNGGYLFLQWIYYALGLDRICQKVADKHAFCFNLNSILSRLVYSRIIFPASKFATLRLSETFLEAPDFALHHLYRALSVLAAECDYIQSALYKASGRLFARSTGVVYYDCTNYYFEIEQEDEERRYGCSKEHRPNPIVQMGLFMDYEGIPLAFCINPGNTNEQVTLQPLEQKLMDDFKLSKFVVCTDAGLASDANRKFNDGVDKAFITTQSIKKLKKYLREWALDTSGWRMKGSDKNKTYDLSVVEKEAENDEKAAESYGDKIFYKERGMKENKLEQNLIVTYSLKYREYQRKVRGRQIERAEKTIKSDPGKLDKINANDYRRFIKREMVDEKGNETQAKERFSIDSAQIEKESAYDGFYAVCTNLGDDAETVAGISHGRWEIEECFRIMKSEFKARPVFLRREERIKAHFLTCFISLLIYRLLEKKLNHKYTSTEIIQELRDMNFREEKGNGFVPSYTRTDLTDALHEEFGFRTDYQIVSQKKIKEIFKQTKSC</sequence>
<dbReference type="GO" id="GO:0006313">
    <property type="term" value="P:DNA transposition"/>
    <property type="evidence" value="ECO:0007669"/>
    <property type="project" value="InterPro"/>
</dbReference>
<dbReference type="PANTHER" id="PTHR34614">
    <property type="match status" value="1"/>
</dbReference>
<protein>
    <recommendedName>
        <fullName evidence="1">Transposase IS4-like domain-containing protein</fullName>
    </recommendedName>
</protein>
<gene>
    <name evidence="2" type="ORF">SDC9_83512</name>
</gene>
<dbReference type="GO" id="GO:0003677">
    <property type="term" value="F:DNA binding"/>
    <property type="evidence" value="ECO:0007669"/>
    <property type="project" value="InterPro"/>
</dbReference>
<reference evidence="2" key="1">
    <citation type="submission" date="2019-08" db="EMBL/GenBank/DDBJ databases">
        <authorList>
            <person name="Kucharzyk K."/>
            <person name="Murdoch R.W."/>
            <person name="Higgins S."/>
            <person name="Loffler F."/>
        </authorList>
    </citation>
    <scope>NUCLEOTIDE SEQUENCE</scope>
</reference>
<dbReference type="AlphaFoldDB" id="A0A644Z9F0"/>
<dbReference type="InterPro" id="IPR012337">
    <property type="entry name" value="RNaseH-like_sf"/>
</dbReference>